<proteinExistence type="predicted"/>
<dbReference type="AlphaFoldDB" id="A0A561QP37"/>
<dbReference type="InterPro" id="IPR035948">
    <property type="entry name" value="YwqG-like_sf"/>
</dbReference>
<accession>A0A561QP37</accession>
<keyword evidence="3" id="KW-1185">Reference proteome</keyword>
<name>A0A561QP37_9HYPH</name>
<organism evidence="2 3">
    <name type="scientific">Neorhizobium alkalisoli</name>
    <dbReference type="NCBI Taxonomy" id="528178"/>
    <lineage>
        <taxon>Bacteria</taxon>
        <taxon>Pseudomonadati</taxon>
        <taxon>Pseudomonadota</taxon>
        <taxon>Alphaproteobacteria</taxon>
        <taxon>Hyphomicrobiales</taxon>
        <taxon>Rhizobiaceae</taxon>
        <taxon>Rhizobium/Agrobacterium group</taxon>
        <taxon>Neorhizobium</taxon>
    </lineage>
</organism>
<dbReference type="PANTHER" id="PTHR36436">
    <property type="entry name" value="SLL5081 PROTEIN"/>
    <property type="match status" value="1"/>
</dbReference>
<dbReference type="InterPro" id="IPR015315">
    <property type="entry name" value="DUF1963"/>
</dbReference>
<feature type="region of interest" description="Disordered" evidence="1">
    <location>
        <begin position="245"/>
        <end position="267"/>
    </location>
</feature>
<sequence>MFDTPAQAHQVIEERFAPDLVEMVTGQLRPAIVFSTKDADRKGGSRIGGTPDLPKEIEWPRRTIPANVDEIAGRAGEPYDGELKTHLAAGLPYAFFAQVDLGEAAGLGEAAKLLPNEGRLLFFYDMVAGPFDTGTESARVIWDRSPADALSHAAIPTDLASAAVAYRKMVEDANKQYGLQPEARLAGAPEPGTPYGGSARPMALKAALQLPSYSSIEFQASGRLEKTYSADQAVVGGAQAFSQAYSELSDDTEPQTQLLGAPQPVQDDPRYDAVVSSEFKTQFLSGDDWAKNRDMIMEKAKDWRLLLQVEVPDWMQENSEGTVYFLIREKDLEERAFDRVVAVYQQT</sequence>
<evidence type="ECO:0000313" key="3">
    <source>
        <dbReference type="Proteomes" id="UP000320653"/>
    </source>
</evidence>
<evidence type="ECO:0000313" key="2">
    <source>
        <dbReference type="EMBL" id="TWF52128.1"/>
    </source>
</evidence>
<comment type="caution">
    <text evidence="2">The sequence shown here is derived from an EMBL/GenBank/DDBJ whole genome shotgun (WGS) entry which is preliminary data.</text>
</comment>
<reference evidence="2 3" key="1">
    <citation type="submission" date="2019-06" db="EMBL/GenBank/DDBJ databases">
        <title>Sorghum-associated microbial communities from plants grown in Nebraska, USA.</title>
        <authorList>
            <person name="Schachtman D."/>
        </authorList>
    </citation>
    <scope>NUCLEOTIDE SEQUENCE [LARGE SCALE GENOMIC DNA]</scope>
    <source>
        <strain evidence="2 3">1225</strain>
    </source>
</reference>
<dbReference type="SUPFAM" id="SSF103032">
    <property type="entry name" value="Hypothetical protein YwqG"/>
    <property type="match status" value="1"/>
</dbReference>
<protein>
    <submittedName>
        <fullName evidence="2">Uncharacterized protein YwqG</fullName>
    </submittedName>
</protein>
<dbReference type="Proteomes" id="UP000320653">
    <property type="component" value="Unassembled WGS sequence"/>
</dbReference>
<dbReference type="Pfam" id="PF09234">
    <property type="entry name" value="DUF1963"/>
    <property type="match status" value="1"/>
</dbReference>
<dbReference type="EMBL" id="VIWP01000005">
    <property type="protein sequence ID" value="TWF52128.1"/>
    <property type="molecule type" value="Genomic_DNA"/>
</dbReference>
<gene>
    <name evidence="2" type="ORF">FHW37_105227</name>
</gene>
<dbReference type="RefSeq" id="WP_145639723.1">
    <property type="nucleotide sequence ID" value="NZ_VIWP01000005.1"/>
</dbReference>
<dbReference type="Gene3D" id="2.30.320.10">
    <property type="entry name" value="YwqG-like"/>
    <property type="match status" value="1"/>
</dbReference>
<dbReference type="OrthoDB" id="8376466at2"/>
<dbReference type="PANTHER" id="PTHR36436:SF6">
    <property type="entry name" value="SLL5081 PROTEIN"/>
    <property type="match status" value="1"/>
</dbReference>
<evidence type="ECO:0000256" key="1">
    <source>
        <dbReference type="SAM" id="MobiDB-lite"/>
    </source>
</evidence>